<dbReference type="EMBL" id="VSRR010000900">
    <property type="protein sequence ID" value="MPC20688.1"/>
    <property type="molecule type" value="Genomic_DNA"/>
</dbReference>
<keyword evidence="2" id="KW-1185">Reference proteome</keyword>
<gene>
    <name evidence="1" type="ORF">E2C01_013643</name>
</gene>
<organism evidence="1 2">
    <name type="scientific">Portunus trituberculatus</name>
    <name type="common">Swimming crab</name>
    <name type="synonym">Neptunus trituberculatus</name>
    <dbReference type="NCBI Taxonomy" id="210409"/>
    <lineage>
        <taxon>Eukaryota</taxon>
        <taxon>Metazoa</taxon>
        <taxon>Ecdysozoa</taxon>
        <taxon>Arthropoda</taxon>
        <taxon>Crustacea</taxon>
        <taxon>Multicrustacea</taxon>
        <taxon>Malacostraca</taxon>
        <taxon>Eumalacostraca</taxon>
        <taxon>Eucarida</taxon>
        <taxon>Decapoda</taxon>
        <taxon>Pleocyemata</taxon>
        <taxon>Brachyura</taxon>
        <taxon>Eubrachyura</taxon>
        <taxon>Portunoidea</taxon>
        <taxon>Portunidae</taxon>
        <taxon>Portuninae</taxon>
        <taxon>Portunus</taxon>
    </lineage>
</organism>
<evidence type="ECO:0000313" key="2">
    <source>
        <dbReference type="Proteomes" id="UP000324222"/>
    </source>
</evidence>
<protein>
    <submittedName>
        <fullName evidence="1">Uncharacterized protein</fullName>
    </submittedName>
</protein>
<reference evidence="1 2" key="1">
    <citation type="submission" date="2019-05" db="EMBL/GenBank/DDBJ databases">
        <title>Another draft genome of Portunus trituberculatus and its Hox gene families provides insights of decapod evolution.</title>
        <authorList>
            <person name="Jeong J.-H."/>
            <person name="Song I."/>
            <person name="Kim S."/>
            <person name="Choi T."/>
            <person name="Kim D."/>
            <person name="Ryu S."/>
            <person name="Kim W."/>
        </authorList>
    </citation>
    <scope>NUCLEOTIDE SEQUENCE [LARGE SCALE GENOMIC DNA]</scope>
    <source>
        <tissue evidence="1">Muscle</tissue>
    </source>
</reference>
<evidence type="ECO:0000313" key="1">
    <source>
        <dbReference type="EMBL" id="MPC20688.1"/>
    </source>
</evidence>
<dbReference type="Proteomes" id="UP000324222">
    <property type="component" value="Unassembled WGS sequence"/>
</dbReference>
<sequence>MKGLDREVVRGKRKLCAARPKEEKRCSVSMKIVGEDSKKSNIPMVRKWQMTVSRKRGFDETKIF</sequence>
<name>A0A5B7DH66_PORTR</name>
<dbReference type="AlphaFoldDB" id="A0A5B7DH66"/>
<accession>A0A5B7DH66</accession>
<comment type="caution">
    <text evidence="1">The sequence shown here is derived from an EMBL/GenBank/DDBJ whole genome shotgun (WGS) entry which is preliminary data.</text>
</comment>
<proteinExistence type="predicted"/>